<name>A0A3B0MZB6_THEAN</name>
<dbReference type="EMBL" id="UIVS01000002">
    <property type="protein sequence ID" value="SVP91116.1"/>
    <property type="molecule type" value="Genomic_DNA"/>
</dbReference>
<gene>
    <name evidence="1" type="ORF">TAT_000130800</name>
    <name evidence="2" type="ORF">TAV_000130900</name>
</gene>
<dbReference type="EMBL" id="UIVT01000002">
    <property type="protein sequence ID" value="SVP90599.1"/>
    <property type="molecule type" value="Genomic_DNA"/>
</dbReference>
<organism evidence="1">
    <name type="scientific">Theileria annulata</name>
    <dbReference type="NCBI Taxonomy" id="5874"/>
    <lineage>
        <taxon>Eukaryota</taxon>
        <taxon>Sar</taxon>
        <taxon>Alveolata</taxon>
        <taxon>Apicomplexa</taxon>
        <taxon>Aconoidasida</taxon>
        <taxon>Piroplasmida</taxon>
        <taxon>Theileriidae</taxon>
        <taxon>Theileria</taxon>
    </lineage>
</organism>
<dbReference type="AlphaFoldDB" id="A0A3B0MZB6"/>
<sequence length="926" mass="108977">MFHQVFQSSYPKYFAILKENKPILLMKSNLLSPWYNITNLRYDIEKLLFIDSNNRNYNYTDCIIELYELILVIEFGFNCKNIWFNDKLYWSNTNPQEFPKFLLFDLVNNIFLLFYNSELVNISGTHKKFIHRFQLRNDYIQQINQKLIKRKFNNIKQIKQNVICPKPIKFISNTESICVTESDQCNTELGQCNKESRYNKELGYNKYYVDEIGLINSIVNRKIIIKIDVINESYINIINQFYEYFNLTSSDTPNNLSSSTLHGCKISSLSRDSKSVISSLSRGTRHRNGIIINGYILIINNYNCYYNFKNVICNEICYYKKILYKSQSKYPESLIFYKKHNITLIKFDDRFILHILKYGIWTEKQYEIPPIKLYSENNLGELIPLTTEQYDIHLNIFGTTQLVYSVNQINTVMLMLGDELVWKRKKTSRNKLEYIRKLIYNLMDNSFTIVTDITLRCIKKQNRWYNKFHELTYLTHFTDDSGELTIIDREKLNITYNSRHKYLFNYETINCAQISHYDTVIWSKTNENYPKSMELKIMGNCKKFILQFNNKFKVYTINYGMSNSTAMECTTPPKGANNTFGTPGKGANNTFGTPGKGANNTFGTPGKGANFTAMECTHGKGANSMPMECTMGNSTEGSKGANSTAMECSTGKGANSMVTECINSTMGTNGINGIEIKLPEIELYTCDKNGNYIKLLNEDYNINLSIFKDYKFIYSPKFNIKFFILKLKFYHKNLMESCDSGLMESYDRSHMGPTEKRNLESYENTHIEPCNMRFVESCNKNLVESKEIKIFGPYEKNFLYVIYSEIREIQIIFEDQILLFKYTNHWNEKVYKIPKELKFYTRDQFGDILLTPENYRVELRDMRRFKYIFDNFKCDHVCHNDEIVWTSDGTKNVNSIVYFRKYKIIINLGIKNLYYKLNSKGHWIQY</sequence>
<dbReference type="Pfam" id="PF04385">
    <property type="entry name" value="FAINT"/>
    <property type="match status" value="1"/>
</dbReference>
<evidence type="ECO:0000313" key="2">
    <source>
        <dbReference type="EMBL" id="SVP91116.1"/>
    </source>
</evidence>
<proteinExistence type="predicted"/>
<reference evidence="1" key="1">
    <citation type="submission" date="2018-07" db="EMBL/GenBank/DDBJ databases">
        <authorList>
            <person name="Quirk P.G."/>
            <person name="Krulwich T.A."/>
        </authorList>
    </citation>
    <scope>NUCLEOTIDE SEQUENCE</scope>
    <source>
        <strain evidence="1">Anand</strain>
    </source>
</reference>
<evidence type="ECO:0000313" key="1">
    <source>
        <dbReference type="EMBL" id="SVP90599.1"/>
    </source>
</evidence>
<accession>A0A3B0MZB6</accession>
<dbReference type="InterPro" id="IPR007480">
    <property type="entry name" value="DUF529"/>
</dbReference>
<dbReference type="VEuPathDB" id="PiroplasmaDB:TA15525"/>
<protein>
    <submittedName>
        <fullName evidence="1">SfiI-subtelomeric related protein family member, putative</fullName>
    </submittedName>
</protein>